<dbReference type="CDD" id="cd03320">
    <property type="entry name" value="OSBS"/>
    <property type="match status" value="1"/>
</dbReference>
<dbReference type="SUPFAM" id="SSF54826">
    <property type="entry name" value="Enolase N-terminal domain-like"/>
    <property type="match status" value="1"/>
</dbReference>
<dbReference type="SFLD" id="SFLDG00180">
    <property type="entry name" value="muconate_cycloisomerase"/>
    <property type="match status" value="1"/>
</dbReference>
<reference evidence="4" key="1">
    <citation type="submission" date="2017-04" db="EMBL/GenBank/DDBJ databases">
        <authorList>
            <person name="Varghese N."/>
            <person name="Submissions S."/>
        </authorList>
    </citation>
    <scope>NUCLEOTIDE SEQUENCE [LARGE SCALE GENOMIC DNA]</scope>
    <source>
        <strain evidence="4">DSM 16537</strain>
    </source>
</reference>
<feature type="domain" description="Mandelate racemase/muconate lactonizing enzyme C-terminal" evidence="2">
    <location>
        <begin position="148"/>
        <end position="246"/>
    </location>
</feature>
<dbReference type="RefSeq" id="WP_084121701.1">
    <property type="nucleotide sequence ID" value="NZ_LT838813.1"/>
</dbReference>
<dbReference type="SMART" id="SM00922">
    <property type="entry name" value="MR_MLE"/>
    <property type="match status" value="1"/>
</dbReference>
<dbReference type="PANTHER" id="PTHR48073:SF2">
    <property type="entry name" value="O-SUCCINYLBENZOATE SYNTHASE"/>
    <property type="match status" value="1"/>
</dbReference>
<dbReference type="EMBL" id="LT838813">
    <property type="protein sequence ID" value="SMD44929.1"/>
    <property type="molecule type" value="Genomic_DNA"/>
</dbReference>
<organism evidence="3 4">
    <name type="scientific">Aquiflexum balticum DSM 16537</name>
    <dbReference type="NCBI Taxonomy" id="758820"/>
    <lineage>
        <taxon>Bacteria</taxon>
        <taxon>Pseudomonadati</taxon>
        <taxon>Bacteroidota</taxon>
        <taxon>Cytophagia</taxon>
        <taxon>Cytophagales</taxon>
        <taxon>Cyclobacteriaceae</taxon>
        <taxon>Aquiflexum</taxon>
    </lineage>
</organism>
<dbReference type="STRING" id="758820.SAMN00777080_3567"/>
<evidence type="ECO:0000256" key="1">
    <source>
        <dbReference type="ARBA" id="ARBA00022723"/>
    </source>
</evidence>
<evidence type="ECO:0000313" key="3">
    <source>
        <dbReference type="EMBL" id="SMD44929.1"/>
    </source>
</evidence>
<dbReference type="InterPro" id="IPR029017">
    <property type="entry name" value="Enolase-like_N"/>
</dbReference>
<evidence type="ECO:0000313" key="4">
    <source>
        <dbReference type="Proteomes" id="UP000192333"/>
    </source>
</evidence>
<dbReference type="SUPFAM" id="SSF51604">
    <property type="entry name" value="Enolase C-terminal domain-like"/>
    <property type="match status" value="1"/>
</dbReference>
<dbReference type="InterPro" id="IPR029065">
    <property type="entry name" value="Enolase_C-like"/>
</dbReference>
<sequence>MTEVLKNIQFTCFPYHLHFRFDAGTSRGVLKDKMIYLIKASIEGNPDISGWGEAAPLPNLSIDDIPDIASQISVYCRNFSGLSLPSNESAMLQWVSENIPDQLPSVKFAFETALLDLLNGGNKKIFDTAFFSGLKSIPINGLIWMGGKEFMLEQIDQKLEEGYECLKLKIGAIDFYQECELLSYIRQKYDASQITLRVDANGAFTPEESLNKLKVLSRFDLHSIEQPIKQGQLNEMAVLCRQTPFPIALDEELIGIHGIESKKKLLEFIRPQFIILKPTLIGGIVSSREWINLAETMGIGWWITSALESNIGLNAIAQFTSTYSVTMPQGLGTGQLYKNNFESPLTITNGHLEYKVEKSAWKTEL</sequence>
<keyword evidence="1" id="KW-0479">Metal-binding</keyword>
<dbReference type="SFLD" id="SFLDS00001">
    <property type="entry name" value="Enolase"/>
    <property type="match status" value="1"/>
</dbReference>
<dbReference type="Gene3D" id="3.30.390.10">
    <property type="entry name" value="Enolase-like, N-terminal domain"/>
    <property type="match status" value="1"/>
</dbReference>
<dbReference type="SFLD" id="SFLDF00009">
    <property type="entry name" value="o-succinylbenzoate_synthase"/>
    <property type="match status" value="1"/>
</dbReference>
<dbReference type="GO" id="GO:0016854">
    <property type="term" value="F:racemase and epimerase activity"/>
    <property type="evidence" value="ECO:0007669"/>
    <property type="project" value="UniProtKB-ARBA"/>
</dbReference>
<dbReference type="GO" id="GO:0046872">
    <property type="term" value="F:metal ion binding"/>
    <property type="evidence" value="ECO:0007669"/>
    <property type="project" value="UniProtKB-KW"/>
</dbReference>
<dbReference type="InterPro" id="IPR013342">
    <property type="entry name" value="Mandelate_racemase_C"/>
</dbReference>
<dbReference type="Proteomes" id="UP000192333">
    <property type="component" value="Chromosome I"/>
</dbReference>
<gene>
    <name evidence="3" type="ORF">SAMN00777080_3567</name>
</gene>
<evidence type="ECO:0000259" key="2">
    <source>
        <dbReference type="SMART" id="SM00922"/>
    </source>
</evidence>
<accession>A0A1W2H7W2</accession>
<dbReference type="PANTHER" id="PTHR48073">
    <property type="entry name" value="O-SUCCINYLBENZOATE SYNTHASE-RELATED"/>
    <property type="match status" value="1"/>
</dbReference>
<dbReference type="OrthoDB" id="9766759at2"/>
<dbReference type="AlphaFoldDB" id="A0A1W2H7W2"/>
<name>A0A1W2H7W2_9BACT</name>
<protein>
    <submittedName>
        <fullName evidence="3">O-succinylbenzoate synthase</fullName>
    </submittedName>
</protein>
<proteinExistence type="predicted"/>
<dbReference type="InterPro" id="IPR036849">
    <property type="entry name" value="Enolase-like_C_sf"/>
</dbReference>
<dbReference type="Pfam" id="PF13378">
    <property type="entry name" value="MR_MLE_C"/>
    <property type="match status" value="1"/>
</dbReference>
<dbReference type="Gene3D" id="3.20.20.120">
    <property type="entry name" value="Enolase-like C-terminal domain"/>
    <property type="match status" value="1"/>
</dbReference>
<keyword evidence="4" id="KW-1185">Reference proteome</keyword>